<dbReference type="PANTHER" id="PTHR35011:SF10">
    <property type="entry name" value="TRAP TRANSPORTER SMALL PERMEASE PROTEIN"/>
    <property type="match status" value="1"/>
</dbReference>
<dbReference type="GO" id="GO:0022857">
    <property type="term" value="F:transmembrane transporter activity"/>
    <property type="evidence" value="ECO:0007669"/>
    <property type="project" value="UniProtKB-UniRule"/>
</dbReference>
<keyword evidence="6 9" id="KW-1133">Transmembrane helix</keyword>
<evidence type="ECO:0000259" key="10">
    <source>
        <dbReference type="Pfam" id="PF04290"/>
    </source>
</evidence>
<comment type="subcellular location">
    <subcellularLocation>
        <location evidence="1 9">Cell inner membrane</location>
        <topology evidence="1 9">Multi-pass membrane protein</topology>
    </subcellularLocation>
</comment>
<evidence type="ECO:0000256" key="1">
    <source>
        <dbReference type="ARBA" id="ARBA00004429"/>
    </source>
</evidence>
<evidence type="ECO:0000256" key="5">
    <source>
        <dbReference type="ARBA" id="ARBA00022692"/>
    </source>
</evidence>
<comment type="caution">
    <text evidence="11">The sequence shown here is derived from an EMBL/GenBank/DDBJ whole genome shotgun (WGS) entry which is preliminary data.</text>
</comment>
<evidence type="ECO:0000256" key="4">
    <source>
        <dbReference type="ARBA" id="ARBA00022519"/>
    </source>
</evidence>
<comment type="similarity">
    <text evidence="8 9">Belongs to the TRAP transporter small permease family.</text>
</comment>
<keyword evidence="5 9" id="KW-0812">Transmembrane</keyword>
<dbReference type="GO" id="GO:0015740">
    <property type="term" value="P:C4-dicarboxylate transport"/>
    <property type="evidence" value="ECO:0007669"/>
    <property type="project" value="TreeGrafter"/>
</dbReference>
<reference evidence="11 12" key="1">
    <citation type="submission" date="2019-11" db="EMBL/GenBank/DDBJ databases">
        <title>Whole-genome sequence of Rhodoplanes serenus DSM 18633, type strain.</title>
        <authorList>
            <person name="Kyndt J.A."/>
            <person name="Meyer T.E."/>
        </authorList>
    </citation>
    <scope>NUCLEOTIDE SEQUENCE [LARGE SCALE GENOMIC DNA]</scope>
    <source>
        <strain evidence="11 12">DSM 18633</strain>
    </source>
</reference>
<dbReference type="AlphaFoldDB" id="A0A9X4XM40"/>
<protein>
    <recommendedName>
        <fullName evidence="9">TRAP transporter small permease protein</fullName>
    </recommendedName>
</protein>
<feature type="transmembrane region" description="Helical" evidence="9">
    <location>
        <begin position="93"/>
        <end position="115"/>
    </location>
</feature>
<dbReference type="GO" id="GO:0005886">
    <property type="term" value="C:plasma membrane"/>
    <property type="evidence" value="ECO:0007669"/>
    <property type="project" value="UniProtKB-SubCell"/>
</dbReference>
<dbReference type="InterPro" id="IPR055348">
    <property type="entry name" value="DctQ"/>
</dbReference>
<evidence type="ECO:0000256" key="7">
    <source>
        <dbReference type="ARBA" id="ARBA00023136"/>
    </source>
</evidence>
<gene>
    <name evidence="11" type="ORF">GJ689_15725</name>
</gene>
<evidence type="ECO:0000256" key="6">
    <source>
        <dbReference type="ARBA" id="ARBA00022989"/>
    </source>
</evidence>
<evidence type="ECO:0000313" key="11">
    <source>
        <dbReference type="EMBL" id="MTW17655.1"/>
    </source>
</evidence>
<keyword evidence="3" id="KW-1003">Cell membrane</keyword>
<dbReference type="Proteomes" id="UP000438991">
    <property type="component" value="Unassembled WGS sequence"/>
</dbReference>
<proteinExistence type="inferred from homology"/>
<organism evidence="11 12">
    <name type="scientific">Rhodoplanes serenus</name>
    <dbReference type="NCBI Taxonomy" id="200615"/>
    <lineage>
        <taxon>Bacteria</taxon>
        <taxon>Pseudomonadati</taxon>
        <taxon>Pseudomonadota</taxon>
        <taxon>Alphaproteobacteria</taxon>
        <taxon>Hyphomicrobiales</taxon>
        <taxon>Nitrobacteraceae</taxon>
        <taxon>Rhodoplanes</taxon>
    </lineage>
</organism>
<dbReference type="Pfam" id="PF04290">
    <property type="entry name" value="DctQ"/>
    <property type="match status" value="1"/>
</dbReference>
<feature type="transmembrane region" description="Helical" evidence="9">
    <location>
        <begin position="135"/>
        <end position="156"/>
    </location>
</feature>
<keyword evidence="4 9" id="KW-0997">Cell inner membrane</keyword>
<comment type="subunit">
    <text evidence="9">The complex comprises the extracytoplasmic solute receptor protein and the two transmembrane proteins.</text>
</comment>
<sequence length="172" mass="17772">MLPGDVAVPDRLITPVVHLLLALAALLIFLLGFLVVADVLGRALFNSPVKGTPELVSMSIVVICFLLAGHAVQSGGMLKADVLVGAFGARGQAFSELVSGLLGVLFFGLIVWGGAMPALTAWTTGEFEGEGALRVPAWPARAVVVFGAALVVVIYLGRAIRAARTLLGRTGV</sequence>
<keyword evidence="2 9" id="KW-0813">Transport</keyword>
<comment type="function">
    <text evidence="9">Part of the tripartite ATP-independent periplasmic (TRAP) transport system.</text>
</comment>
<evidence type="ECO:0000256" key="9">
    <source>
        <dbReference type="RuleBase" id="RU369079"/>
    </source>
</evidence>
<keyword evidence="7 9" id="KW-0472">Membrane</keyword>
<evidence type="ECO:0000256" key="3">
    <source>
        <dbReference type="ARBA" id="ARBA00022475"/>
    </source>
</evidence>
<dbReference type="PANTHER" id="PTHR35011">
    <property type="entry name" value="2,3-DIKETO-L-GULONATE TRAP TRANSPORTER SMALL PERMEASE PROTEIN YIAM"/>
    <property type="match status" value="1"/>
</dbReference>
<dbReference type="EMBL" id="WNKV01000011">
    <property type="protein sequence ID" value="MTW17655.1"/>
    <property type="molecule type" value="Genomic_DNA"/>
</dbReference>
<dbReference type="InterPro" id="IPR007387">
    <property type="entry name" value="TRAP_DctQ"/>
</dbReference>
<name>A0A9X4XM40_9BRAD</name>
<evidence type="ECO:0000256" key="2">
    <source>
        <dbReference type="ARBA" id="ARBA00022448"/>
    </source>
</evidence>
<feature type="domain" description="Tripartite ATP-independent periplasmic transporters DctQ component" evidence="10">
    <location>
        <begin position="34"/>
        <end position="164"/>
    </location>
</feature>
<evidence type="ECO:0000256" key="8">
    <source>
        <dbReference type="ARBA" id="ARBA00038436"/>
    </source>
</evidence>
<feature type="transmembrane region" description="Helical" evidence="9">
    <location>
        <begin position="55"/>
        <end position="72"/>
    </location>
</feature>
<feature type="transmembrane region" description="Helical" evidence="9">
    <location>
        <begin position="12"/>
        <end position="35"/>
    </location>
</feature>
<accession>A0A9X4XM40</accession>
<evidence type="ECO:0000313" key="12">
    <source>
        <dbReference type="Proteomes" id="UP000438991"/>
    </source>
</evidence>